<sequence>MSWGGFKKAVNRASTQVMLKSGHVEQTVDREFENEERRFRTLEQSSEKLQKSARGYLDALRAMTSAQVRIAETIDLFYGDSGIRDNVSKHYLAAVKELDVDTVKELDEPYRETVLDPITRFCSYFGDINEAIKKRNHRLLDYDRLRHKTLKLVDKPSKDPAKLPAAERDEKVAQDRYDELNDQLSAEIPQLIDFRVPYLDPSFEALVKIQMKYCTDSYNRLAEVQQFMDPQIRENYATGQIDSHIENTLMQMRELQIVSL</sequence>
<keyword evidence="6" id="KW-1185">Reference proteome</keyword>
<dbReference type="GO" id="GO:0043332">
    <property type="term" value="C:mating projection tip"/>
    <property type="evidence" value="ECO:0007669"/>
    <property type="project" value="TreeGrafter"/>
</dbReference>
<dbReference type="InterPro" id="IPR004148">
    <property type="entry name" value="BAR_dom"/>
</dbReference>
<protein>
    <submittedName>
        <fullName evidence="5">Amphiphysin-like protein</fullName>
    </submittedName>
</protein>
<dbReference type="InterPro" id="IPR046982">
    <property type="entry name" value="BIN3/RVS161-like"/>
</dbReference>
<dbReference type="SMART" id="SM00721">
    <property type="entry name" value="BAR"/>
    <property type="match status" value="1"/>
</dbReference>
<dbReference type="GO" id="GO:0030479">
    <property type="term" value="C:actin cortical patch"/>
    <property type="evidence" value="ECO:0007669"/>
    <property type="project" value="TreeGrafter"/>
</dbReference>
<dbReference type="GO" id="GO:0008289">
    <property type="term" value="F:lipid binding"/>
    <property type="evidence" value="ECO:0007669"/>
    <property type="project" value="TreeGrafter"/>
</dbReference>
<name>A0AAV5REP3_STABA</name>
<dbReference type="SUPFAM" id="SSF103657">
    <property type="entry name" value="BAR/IMD domain-like"/>
    <property type="match status" value="1"/>
</dbReference>
<dbReference type="FunFam" id="1.20.1270.60:FF:000014">
    <property type="entry name" value="Protein hob3, variant"/>
    <property type="match status" value="1"/>
</dbReference>
<dbReference type="GO" id="GO:0097320">
    <property type="term" value="P:plasma membrane tubulation"/>
    <property type="evidence" value="ECO:0007669"/>
    <property type="project" value="TreeGrafter"/>
</dbReference>
<dbReference type="GO" id="GO:0006897">
    <property type="term" value="P:endocytosis"/>
    <property type="evidence" value="ECO:0007669"/>
    <property type="project" value="InterPro"/>
</dbReference>
<keyword evidence="3" id="KW-0206">Cytoskeleton</keyword>
<evidence type="ECO:0000313" key="6">
    <source>
        <dbReference type="Proteomes" id="UP001362899"/>
    </source>
</evidence>
<dbReference type="Pfam" id="PF03114">
    <property type="entry name" value="BAR"/>
    <property type="match status" value="1"/>
</dbReference>
<dbReference type="InterPro" id="IPR027267">
    <property type="entry name" value="AH/BAR_dom_sf"/>
</dbReference>
<dbReference type="EMBL" id="BTGC01000003">
    <property type="protein sequence ID" value="GMM50019.1"/>
    <property type="molecule type" value="Genomic_DNA"/>
</dbReference>
<proteinExistence type="predicted"/>
<evidence type="ECO:0000259" key="4">
    <source>
        <dbReference type="PROSITE" id="PS51021"/>
    </source>
</evidence>
<dbReference type="GO" id="GO:0031097">
    <property type="term" value="C:medial cortex"/>
    <property type="evidence" value="ECO:0007669"/>
    <property type="project" value="TreeGrafter"/>
</dbReference>
<feature type="domain" description="BAR" evidence="4">
    <location>
        <begin position="17"/>
        <end position="237"/>
    </location>
</feature>
<dbReference type="Proteomes" id="UP001362899">
    <property type="component" value="Unassembled WGS sequence"/>
</dbReference>
<evidence type="ECO:0000313" key="5">
    <source>
        <dbReference type="EMBL" id="GMM50019.1"/>
    </source>
</evidence>
<dbReference type="GO" id="GO:0051666">
    <property type="term" value="P:actin cortical patch localization"/>
    <property type="evidence" value="ECO:0007669"/>
    <property type="project" value="InterPro"/>
</dbReference>
<evidence type="ECO:0000256" key="3">
    <source>
        <dbReference type="ARBA" id="ARBA00023212"/>
    </source>
</evidence>
<keyword evidence="2" id="KW-0963">Cytoplasm</keyword>
<reference evidence="5 6" key="1">
    <citation type="journal article" date="2023" name="Elife">
        <title>Identification of key yeast species and microbe-microbe interactions impacting larval growth of Drosophila in the wild.</title>
        <authorList>
            <person name="Mure A."/>
            <person name="Sugiura Y."/>
            <person name="Maeda R."/>
            <person name="Honda K."/>
            <person name="Sakurai N."/>
            <person name="Takahashi Y."/>
            <person name="Watada M."/>
            <person name="Katoh T."/>
            <person name="Gotoh A."/>
            <person name="Gotoh Y."/>
            <person name="Taniguchi I."/>
            <person name="Nakamura K."/>
            <person name="Hayashi T."/>
            <person name="Katayama T."/>
            <person name="Uemura T."/>
            <person name="Hattori Y."/>
        </authorList>
    </citation>
    <scope>NUCLEOTIDE SEQUENCE [LARGE SCALE GENOMIC DNA]</scope>
    <source>
        <strain evidence="5 6">SB-73</strain>
    </source>
</reference>
<dbReference type="PROSITE" id="PS51021">
    <property type="entry name" value="BAR"/>
    <property type="match status" value="1"/>
</dbReference>
<comment type="caution">
    <text evidence="5">The sequence shown here is derived from an EMBL/GenBank/DDBJ whole genome shotgun (WGS) entry which is preliminary data.</text>
</comment>
<organism evidence="5 6">
    <name type="scientific">Starmerella bacillaris</name>
    <name type="common">Yeast</name>
    <name type="synonym">Candida zemplinina</name>
    <dbReference type="NCBI Taxonomy" id="1247836"/>
    <lineage>
        <taxon>Eukaryota</taxon>
        <taxon>Fungi</taxon>
        <taxon>Dikarya</taxon>
        <taxon>Ascomycota</taxon>
        <taxon>Saccharomycotina</taxon>
        <taxon>Dipodascomycetes</taxon>
        <taxon>Dipodascales</taxon>
        <taxon>Trichomonascaceae</taxon>
        <taxon>Starmerella</taxon>
    </lineage>
</organism>
<evidence type="ECO:0000256" key="1">
    <source>
        <dbReference type="ARBA" id="ARBA00004245"/>
    </source>
</evidence>
<dbReference type="GO" id="GO:1990528">
    <property type="term" value="C:Rvs161p-Rvs167p complex"/>
    <property type="evidence" value="ECO:0007669"/>
    <property type="project" value="TreeGrafter"/>
</dbReference>
<dbReference type="Gene3D" id="1.20.1270.60">
    <property type="entry name" value="Arfaptin homology (AH) domain/BAR domain"/>
    <property type="match status" value="1"/>
</dbReference>
<comment type="subcellular location">
    <subcellularLocation>
        <location evidence="1">Cytoplasm</location>
        <location evidence="1">Cytoskeleton</location>
    </subcellularLocation>
</comment>
<dbReference type="AlphaFoldDB" id="A0AAV5REP3"/>
<dbReference type="PANTHER" id="PTHR47174">
    <property type="entry name" value="BRIDGING INTEGRATOR 3"/>
    <property type="match status" value="1"/>
</dbReference>
<evidence type="ECO:0000256" key="2">
    <source>
        <dbReference type="ARBA" id="ARBA00022490"/>
    </source>
</evidence>
<dbReference type="PANTHER" id="PTHR47174:SF3">
    <property type="entry name" value="BRIDGING INTEGRATOR 3"/>
    <property type="match status" value="1"/>
</dbReference>
<gene>
    <name evidence="5" type="ORF">DASB73_009770</name>
</gene>
<accession>A0AAV5REP3</accession>